<reference evidence="1 2" key="1">
    <citation type="submission" date="2014-03" db="EMBL/GenBank/DDBJ databases">
        <title>Genomics of Bifidobacteria.</title>
        <authorList>
            <person name="Ventura M."/>
            <person name="Milani C."/>
            <person name="Lugli G.A."/>
        </authorList>
    </citation>
    <scope>NUCLEOTIDE SEQUENCE [LARGE SCALE GENOMIC DNA]</scope>
    <source>
        <strain evidence="1 2">LMG 11591</strain>
    </source>
</reference>
<dbReference type="EMBL" id="JGZB01000003">
    <property type="protein sequence ID" value="KFI68624.1"/>
    <property type="molecule type" value="Genomic_DNA"/>
</dbReference>
<evidence type="ECO:0000313" key="1">
    <source>
        <dbReference type="EMBL" id="KFI68624.1"/>
    </source>
</evidence>
<dbReference type="AntiFam" id="ANF00041">
    <property type="entry name" value="Antisense to RNaseP"/>
</dbReference>
<dbReference type="eggNOG" id="ENOG5032KJ1">
    <property type="taxonomic scope" value="Bacteria"/>
</dbReference>
<dbReference type="AlphaFoldDB" id="A0A087BC74"/>
<proteinExistence type="predicted"/>
<gene>
    <name evidence="1" type="ORF">BMAGN_5001</name>
</gene>
<dbReference type="STRING" id="1692.BMAGN_5001"/>
<accession>A0A087BC74</accession>
<dbReference type="Proteomes" id="UP000029052">
    <property type="component" value="Unassembled WGS sequence"/>
</dbReference>
<sequence>MGEQPCLLLGFAPDEACHANAVTSIPVVSYTAVSPLPAHEAQAVCSLLRYLSGRPGRTLSAIVLYGARKFLISLGKRGHQGISTVPV</sequence>
<keyword evidence="2" id="KW-1185">Reference proteome</keyword>
<comment type="caution">
    <text evidence="1">The sequence shown here is derived from an EMBL/GenBank/DDBJ whole genome shotgun (WGS) entry which is preliminary data.</text>
</comment>
<organism evidence="1 2">
    <name type="scientific">Bifidobacterium magnum</name>
    <dbReference type="NCBI Taxonomy" id="1692"/>
    <lineage>
        <taxon>Bacteria</taxon>
        <taxon>Bacillati</taxon>
        <taxon>Actinomycetota</taxon>
        <taxon>Actinomycetes</taxon>
        <taxon>Bifidobacteriales</taxon>
        <taxon>Bifidobacteriaceae</taxon>
        <taxon>Bifidobacterium</taxon>
    </lineage>
</organism>
<evidence type="ECO:0000313" key="2">
    <source>
        <dbReference type="Proteomes" id="UP000029052"/>
    </source>
</evidence>
<name>A0A087BC74_9BIFI</name>
<protein>
    <submittedName>
        <fullName evidence="1">Uncharacterized protein</fullName>
    </submittedName>
</protein>